<dbReference type="InterPro" id="IPR051679">
    <property type="entry name" value="DASS-Related_Transporters"/>
</dbReference>
<evidence type="ECO:0000256" key="2">
    <source>
        <dbReference type="ARBA" id="ARBA00022475"/>
    </source>
</evidence>
<dbReference type="RefSeq" id="WP_073050074.1">
    <property type="nucleotide sequence ID" value="NZ_FQZL01000022.1"/>
</dbReference>
<gene>
    <name evidence="7" type="ORF">SAMN02745751_02673</name>
</gene>
<feature type="transmembrane region" description="Helical" evidence="6">
    <location>
        <begin position="261"/>
        <end position="281"/>
    </location>
</feature>
<feature type="transmembrane region" description="Helical" evidence="6">
    <location>
        <begin position="149"/>
        <end position="165"/>
    </location>
</feature>
<evidence type="ECO:0000256" key="6">
    <source>
        <dbReference type="SAM" id="Phobius"/>
    </source>
</evidence>
<dbReference type="InterPro" id="IPR018385">
    <property type="entry name" value="C4_dicarb_anaerob_car-like"/>
</dbReference>
<dbReference type="Proteomes" id="UP000184052">
    <property type="component" value="Unassembled WGS sequence"/>
</dbReference>
<evidence type="ECO:0000256" key="1">
    <source>
        <dbReference type="ARBA" id="ARBA00004651"/>
    </source>
</evidence>
<feature type="transmembrane region" description="Helical" evidence="6">
    <location>
        <begin position="170"/>
        <end position="187"/>
    </location>
</feature>
<dbReference type="AlphaFoldDB" id="A0A1M6JNN3"/>
<keyword evidence="4 6" id="KW-1133">Transmembrane helix</keyword>
<keyword evidence="2" id="KW-1003">Cell membrane</keyword>
<evidence type="ECO:0000256" key="5">
    <source>
        <dbReference type="ARBA" id="ARBA00023136"/>
    </source>
</evidence>
<protein>
    <submittedName>
        <fullName evidence="7">Uncharacterized membrane protein YfcC, ion transporter superfamily</fullName>
    </submittedName>
</protein>
<feature type="transmembrane region" description="Helical" evidence="6">
    <location>
        <begin position="424"/>
        <end position="443"/>
    </location>
</feature>
<evidence type="ECO:0000313" key="7">
    <source>
        <dbReference type="EMBL" id="SHJ48317.1"/>
    </source>
</evidence>
<feature type="transmembrane region" description="Helical" evidence="6">
    <location>
        <begin position="207"/>
        <end position="226"/>
    </location>
</feature>
<accession>A0A1M6JNN3</accession>
<keyword evidence="3 6" id="KW-0812">Transmembrane</keyword>
<dbReference type="STRING" id="1121476.SAMN02745751_02673"/>
<evidence type="ECO:0000256" key="3">
    <source>
        <dbReference type="ARBA" id="ARBA00022692"/>
    </source>
</evidence>
<keyword evidence="5 6" id="KW-0472">Membrane</keyword>
<feature type="transmembrane region" description="Helical" evidence="6">
    <location>
        <begin position="450"/>
        <end position="471"/>
    </location>
</feature>
<feature type="transmembrane region" description="Helical" evidence="6">
    <location>
        <begin position="319"/>
        <end position="343"/>
    </location>
</feature>
<feature type="transmembrane region" description="Helical" evidence="6">
    <location>
        <begin position="86"/>
        <end position="113"/>
    </location>
</feature>
<reference evidence="7 8" key="1">
    <citation type="submission" date="2016-11" db="EMBL/GenBank/DDBJ databases">
        <authorList>
            <person name="Jaros S."/>
            <person name="Januszkiewicz K."/>
            <person name="Wedrychowicz H."/>
        </authorList>
    </citation>
    <scope>NUCLEOTIDE SEQUENCE [LARGE SCALE GENOMIC DNA]</scope>
    <source>
        <strain evidence="7 8">DSM 17477</strain>
    </source>
</reference>
<dbReference type="OrthoDB" id="255482at2"/>
<dbReference type="GO" id="GO:0005886">
    <property type="term" value="C:plasma membrane"/>
    <property type="evidence" value="ECO:0007669"/>
    <property type="project" value="UniProtKB-SubCell"/>
</dbReference>
<dbReference type="EMBL" id="FQZL01000022">
    <property type="protein sequence ID" value="SHJ48317.1"/>
    <property type="molecule type" value="Genomic_DNA"/>
</dbReference>
<name>A0A1M6JNN3_9FIRM</name>
<dbReference type="PANTHER" id="PTHR43652">
    <property type="entry name" value="BASIC AMINO ACID ANTIPORTER YFCC-RELATED"/>
    <property type="match status" value="1"/>
</dbReference>
<evidence type="ECO:0000313" key="8">
    <source>
        <dbReference type="Proteomes" id="UP000184052"/>
    </source>
</evidence>
<organism evidence="7 8">
    <name type="scientific">Dethiosulfatibacter aminovorans DSM 17477</name>
    <dbReference type="NCBI Taxonomy" id="1121476"/>
    <lineage>
        <taxon>Bacteria</taxon>
        <taxon>Bacillati</taxon>
        <taxon>Bacillota</taxon>
        <taxon>Tissierellia</taxon>
        <taxon>Dethiosulfatibacter</taxon>
    </lineage>
</organism>
<dbReference type="PROSITE" id="PS51257">
    <property type="entry name" value="PROKAR_LIPOPROTEIN"/>
    <property type="match status" value="1"/>
</dbReference>
<feature type="transmembrane region" description="Helical" evidence="6">
    <location>
        <begin position="125"/>
        <end position="143"/>
    </location>
</feature>
<keyword evidence="8" id="KW-1185">Reference proteome</keyword>
<sequence>MSESNNKNLKEKVGKKREMINPYALIFFIIVGCALLSYVIPSGSYDMVEMNGRMIVDSNSFHYTEVPGIKFMDVLTAIPRGFANSFAATMMLCGMLVGGAIQVVTYAGAFDAFVSRIVKVFGKKGDIIIVVLFGFFAFLGGFLGFAEGAIPFVPLAIAIALGLGYDRIVGVSLAIVGGIVGFATGPSNPFTVGVSHGIAELPMYSGFAFRTISMIFMVGFSLIYVLRYARKIRKDPSKSFMANVEVEDELHKDKKMNETSLTGGHVISILSVISALGLFVYGALNWGWFFTEMAALFIGVTIITMIANKISINDGTKAFLNGIAGFAPGLCVIGFAYGITAVLDQAGIIHTVIHAISIPLSNLPVMISAYAMLAAHCAINFFIVSGSGQAAATMPIMVPLSDIVGLNRQIAVLAFQLGDGLTNIIYPTAGVLLIMLGMGKVPFNKWFRFVIPLVSLLIGMSVVLLTIAVLIDYGPF</sequence>
<proteinExistence type="predicted"/>
<evidence type="ECO:0000256" key="4">
    <source>
        <dbReference type="ARBA" id="ARBA00022989"/>
    </source>
</evidence>
<dbReference type="PANTHER" id="PTHR43652:SF2">
    <property type="entry name" value="BASIC AMINO ACID ANTIPORTER YFCC-RELATED"/>
    <property type="match status" value="1"/>
</dbReference>
<feature type="transmembrane region" description="Helical" evidence="6">
    <location>
        <begin position="20"/>
        <end position="40"/>
    </location>
</feature>
<dbReference type="Pfam" id="PF03606">
    <property type="entry name" value="DcuC"/>
    <property type="match status" value="1"/>
</dbReference>
<feature type="transmembrane region" description="Helical" evidence="6">
    <location>
        <begin position="287"/>
        <end position="307"/>
    </location>
</feature>
<comment type="subcellular location">
    <subcellularLocation>
        <location evidence="1">Cell membrane</location>
        <topology evidence="1">Multi-pass membrane protein</topology>
    </subcellularLocation>
</comment>